<evidence type="ECO:0000313" key="1">
    <source>
        <dbReference type="EMBL" id="MFM0105955.1"/>
    </source>
</evidence>
<accession>A0ACC7NFZ6</accession>
<comment type="caution">
    <text evidence="1">The sequence shown here is derived from an EMBL/GenBank/DDBJ whole genome shotgun (WGS) entry which is preliminary data.</text>
</comment>
<keyword evidence="2" id="KW-1185">Reference proteome</keyword>
<name>A0ACC7NFZ6_9BURK</name>
<dbReference type="EMBL" id="JAQQDW010000044">
    <property type="protein sequence ID" value="MFM0105955.1"/>
    <property type="molecule type" value="Genomic_DNA"/>
</dbReference>
<organism evidence="1 2">
    <name type="scientific">Paraburkholderia rhynchosiae</name>
    <dbReference type="NCBI Taxonomy" id="487049"/>
    <lineage>
        <taxon>Bacteria</taxon>
        <taxon>Pseudomonadati</taxon>
        <taxon>Pseudomonadota</taxon>
        <taxon>Betaproteobacteria</taxon>
        <taxon>Burkholderiales</taxon>
        <taxon>Burkholderiaceae</taxon>
        <taxon>Paraburkholderia</taxon>
    </lineage>
</organism>
<dbReference type="Proteomes" id="UP001629235">
    <property type="component" value="Unassembled WGS sequence"/>
</dbReference>
<sequence length="162" mass="18752">MQRAVDVYERQCKLYEPDVLTKPDDYLFMPQYSNWDTALKRLQHQFNFLLDDLGMKTDARGNERTIYSLRHTCIMFRLLNADGIDMLTLARNARTSVEMIERFYASELTGEMNIDVIQSQRKSKNKPEAKAEVPHQEAADKPKAKKQGESSAGKSVCHARHR</sequence>
<proteinExistence type="predicted"/>
<gene>
    <name evidence="1" type="ORF">PQR01_21310</name>
</gene>
<evidence type="ECO:0000313" key="2">
    <source>
        <dbReference type="Proteomes" id="UP001629235"/>
    </source>
</evidence>
<protein>
    <submittedName>
        <fullName evidence="1">Uncharacterized protein</fullName>
    </submittedName>
</protein>
<reference evidence="1 2" key="1">
    <citation type="journal article" date="2024" name="Chem. Sci.">
        <title>Discovery of megapolipeptins by genome mining of a Burkholderiales bacteria collection.</title>
        <authorList>
            <person name="Paulo B.S."/>
            <person name="Recchia M.J.J."/>
            <person name="Lee S."/>
            <person name="Fergusson C.H."/>
            <person name="Romanowski S.B."/>
            <person name="Hernandez A."/>
            <person name="Krull N."/>
            <person name="Liu D.Y."/>
            <person name="Cavanagh H."/>
            <person name="Bos A."/>
            <person name="Gray C.A."/>
            <person name="Murphy B.T."/>
            <person name="Linington R.G."/>
            <person name="Eustaquio A.S."/>
        </authorList>
    </citation>
    <scope>NUCLEOTIDE SEQUENCE [LARGE SCALE GENOMIC DNA]</scope>
    <source>
        <strain evidence="1 2">RL18-126-BIB-B</strain>
    </source>
</reference>